<keyword evidence="1" id="KW-0805">Transcription regulation</keyword>
<proteinExistence type="predicted"/>
<evidence type="ECO:0000313" key="5">
    <source>
        <dbReference type="EMBL" id="MFC3303033.1"/>
    </source>
</evidence>
<comment type="caution">
    <text evidence="5">The sequence shown here is derived from an EMBL/GenBank/DDBJ whole genome shotgun (WGS) entry which is preliminary data.</text>
</comment>
<dbReference type="SMART" id="SM00342">
    <property type="entry name" value="HTH_ARAC"/>
    <property type="match status" value="1"/>
</dbReference>
<gene>
    <name evidence="5" type="ORF">ACFONP_09845</name>
</gene>
<feature type="domain" description="HTH araC/xylS-type" evidence="4">
    <location>
        <begin position="260"/>
        <end position="337"/>
    </location>
</feature>
<dbReference type="Gene3D" id="1.10.10.60">
    <property type="entry name" value="Homeodomain-like"/>
    <property type="match status" value="1"/>
</dbReference>
<evidence type="ECO:0000259" key="4">
    <source>
        <dbReference type="PROSITE" id="PS01124"/>
    </source>
</evidence>
<evidence type="ECO:0000313" key="6">
    <source>
        <dbReference type="Proteomes" id="UP001595607"/>
    </source>
</evidence>
<organism evidence="5 6">
    <name type="scientific">Parvularcula lutaonensis</name>
    <dbReference type="NCBI Taxonomy" id="491923"/>
    <lineage>
        <taxon>Bacteria</taxon>
        <taxon>Pseudomonadati</taxon>
        <taxon>Pseudomonadota</taxon>
        <taxon>Alphaproteobacteria</taxon>
        <taxon>Parvularculales</taxon>
        <taxon>Parvularculaceae</taxon>
        <taxon>Parvularcula</taxon>
    </lineage>
</organism>
<dbReference type="PANTHER" id="PTHR47894">
    <property type="entry name" value="HTH-TYPE TRANSCRIPTIONAL REGULATOR GADX"/>
    <property type="match status" value="1"/>
</dbReference>
<dbReference type="SUPFAM" id="SSF46689">
    <property type="entry name" value="Homeodomain-like"/>
    <property type="match status" value="1"/>
</dbReference>
<keyword evidence="6" id="KW-1185">Reference proteome</keyword>
<dbReference type="Pfam" id="PF12833">
    <property type="entry name" value="HTH_18"/>
    <property type="match status" value="1"/>
</dbReference>
<dbReference type="InterPro" id="IPR009057">
    <property type="entry name" value="Homeodomain-like_sf"/>
</dbReference>
<dbReference type="EMBL" id="JBHRVA010000003">
    <property type="protein sequence ID" value="MFC3303033.1"/>
    <property type="molecule type" value="Genomic_DNA"/>
</dbReference>
<evidence type="ECO:0000256" key="3">
    <source>
        <dbReference type="ARBA" id="ARBA00023163"/>
    </source>
</evidence>
<dbReference type="PANTHER" id="PTHR47894:SF1">
    <property type="entry name" value="HTH-TYPE TRANSCRIPTIONAL REGULATOR VQSM"/>
    <property type="match status" value="1"/>
</dbReference>
<name>A0ABV7MCE7_9PROT</name>
<protein>
    <submittedName>
        <fullName evidence="5">Helix-turn-helix domain-containing protein</fullName>
    </submittedName>
</protein>
<dbReference type="InterPro" id="IPR018060">
    <property type="entry name" value="HTH_AraC"/>
</dbReference>
<dbReference type="PROSITE" id="PS01124">
    <property type="entry name" value="HTH_ARAC_FAMILY_2"/>
    <property type="match status" value="1"/>
</dbReference>
<keyword evidence="3" id="KW-0804">Transcription</keyword>
<evidence type="ECO:0000256" key="1">
    <source>
        <dbReference type="ARBA" id="ARBA00023015"/>
    </source>
</evidence>
<reference evidence="6" key="1">
    <citation type="journal article" date="2019" name="Int. J. Syst. Evol. Microbiol.">
        <title>The Global Catalogue of Microorganisms (GCM) 10K type strain sequencing project: providing services to taxonomists for standard genome sequencing and annotation.</title>
        <authorList>
            <consortium name="The Broad Institute Genomics Platform"/>
            <consortium name="The Broad Institute Genome Sequencing Center for Infectious Disease"/>
            <person name="Wu L."/>
            <person name="Ma J."/>
        </authorList>
    </citation>
    <scope>NUCLEOTIDE SEQUENCE [LARGE SCALE GENOMIC DNA]</scope>
    <source>
        <strain evidence="6">KCTC 22245</strain>
    </source>
</reference>
<evidence type="ECO:0000256" key="2">
    <source>
        <dbReference type="ARBA" id="ARBA00023125"/>
    </source>
</evidence>
<sequence>METAHDGPFVPRSALAALRSRAESAGLDVSRIAGDLGVEFDGLNGASRLPLTGFLRLQTRLTSLLDDETGRLSKRPLLSGSTELALSRLPSRGTLIDAMETAARSYNLLHGGEFNSVQHREGQVAFVTDDRNFPYAVQDDEQILFIMETTLLFVHALLRLIVPSVAAGGWRAVELRREQGPARVPFDDLVETRYGCLAYALVYDRAAAERIVTFPPPAGITLEAVTEEQIRLLTGGVDDRTFAGRVRMLIEEGAGDQTAVARALGMSVATLRRRLAEEGQSFRALRTETLEKQADQLLRTDLPLVQVAERLGFSDVRSFSRAFKAWTGETPNTRRRNAQV</sequence>
<accession>A0ABV7MCE7</accession>
<dbReference type="RefSeq" id="WP_189575184.1">
    <property type="nucleotide sequence ID" value="NZ_BMXU01000002.1"/>
</dbReference>
<dbReference type="Proteomes" id="UP001595607">
    <property type="component" value="Unassembled WGS sequence"/>
</dbReference>
<keyword evidence="2" id="KW-0238">DNA-binding</keyword>